<feature type="chain" id="PRO_5015665994" description="Lipoprotein" evidence="1">
    <location>
        <begin position="21"/>
        <end position="170"/>
    </location>
</feature>
<name>A0A2T3KK53_9GAMM</name>
<organism evidence="2 3">
    <name type="scientific">Photobacterium kishitanii</name>
    <dbReference type="NCBI Taxonomy" id="318456"/>
    <lineage>
        <taxon>Bacteria</taxon>
        <taxon>Pseudomonadati</taxon>
        <taxon>Pseudomonadota</taxon>
        <taxon>Gammaproteobacteria</taxon>
        <taxon>Vibrionales</taxon>
        <taxon>Vibrionaceae</taxon>
        <taxon>Photobacterium</taxon>
    </lineage>
</organism>
<reference evidence="2 3" key="1">
    <citation type="submission" date="2018-01" db="EMBL/GenBank/DDBJ databases">
        <title>Whole genome sequencing of Histamine producing bacteria.</title>
        <authorList>
            <person name="Butler K."/>
        </authorList>
    </citation>
    <scope>NUCLEOTIDE SEQUENCE [LARGE SCALE GENOMIC DNA]</scope>
    <source>
        <strain evidence="2 3">FS-7.2</strain>
    </source>
</reference>
<dbReference type="RefSeq" id="WP_058118953.1">
    <property type="nucleotide sequence ID" value="NZ_LNTE01000001.1"/>
</dbReference>
<proteinExistence type="predicted"/>
<dbReference type="Proteomes" id="UP000241426">
    <property type="component" value="Unassembled WGS sequence"/>
</dbReference>
<evidence type="ECO:0000256" key="1">
    <source>
        <dbReference type="SAM" id="SignalP"/>
    </source>
</evidence>
<evidence type="ECO:0000313" key="3">
    <source>
        <dbReference type="Proteomes" id="UP000241426"/>
    </source>
</evidence>
<protein>
    <recommendedName>
        <fullName evidence="4">Lipoprotein</fullName>
    </recommendedName>
</protein>
<keyword evidence="1" id="KW-0732">Signal</keyword>
<evidence type="ECO:0008006" key="4">
    <source>
        <dbReference type="Google" id="ProtNLM"/>
    </source>
</evidence>
<sequence length="170" mass="18390">MMRIISIVALVLLFSGCAKDNKMTESEVISELNISTKSIDRWVSTEPGILISPIVDSAAGTGKGQFSYAISDHIIETKFIIFNGKVCNTGETDIINTDFEMGEKSINIAMKCEQPNTLAIMPDSEANKDITNELIQNHSVNLGGYIIPAEGFIDGFSEVIGIQYGGIPVV</sequence>
<dbReference type="EMBL" id="PYNF01000004">
    <property type="protein sequence ID" value="PSU99953.1"/>
    <property type="molecule type" value="Genomic_DNA"/>
</dbReference>
<dbReference type="AlphaFoldDB" id="A0A2T3KK53"/>
<feature type="signal peptide" evidence="1">
    <location>
        <begin position="1"/>
        <end position="20"/>
    </location>
</feature>
<evidence type="ECO:0000313" key="2">
    <source>
        <dbReference type="EMBL" id="PSU99953.1"/>
    </source>
</evidence>
<comment type="caution">
    <text evidence="2">The sequence shown here is derived from an EMBL/GenBank/DDBJ whole genome shotgun (WGS) entry which is preliminary data.</text>
</comment>
<accession>A0A2T3KK53</accession>
<gene>
    <name evidence="2" type="ORF">C9J27_06825</name>
</gene>
<dbReference type="PROSITE" id="PS51257">
    <property type="entry name" value="PROKAR_LIPOPROTEIN"/>
    <property type="match status" value="1"/>
</dbReference>